<proteinExistence type="predicted"/>
<protein>
    <submittedName>
        <fullName evidence="1">Uncharacterized protein</fullName>
    </submittedName>
</protein>
<evidence type="ECO:0000313" key="1">
    <source>
        <dbReference type="EMBL" id="MBD8505188.1"/>
    </source>
</evidence>
<dbReference type="EMBL" id="JACYWE010000001">
    <property type="protein sequence ID" value="MBD8505188.1"/>
    <property type="molecule type" value="Genomic_DNA"/>
</dbReference>
<accession>A0A927PK16</accession>
<sequence>MRNTALTISVTNLTAEPLVVDSPSPADRANRSDAIPAPAMIPPRAAVAFRVPASSAHGLTLLVGGDRDRPVFLYLGGPEESSIVEAWCPPTYTAGVSQTSVGGYSLTIAPALRAARPVAMAS</sequence>
<dbReference type="RefSeq" id="WP_192037658.1">
    <property type="nucleotide sequence ID" value="NZ_JACYWE010000001.1"/>
</dbReference>
<gene>
    <name evidence="1" type="ORF">HT102_01615</name>
</gene>
<name>A0A927PK16_9ACTN</name>
<reference evidence="1" key="1">
    <citation type="submission" date="2020-09" db="EMBL/GenBank/DDBJ databases">
        <title>Hoyosella lacisalsi sp. nov., a halotolerant actinobacterium isolated from soil of Lake Gudzhirganskoe.</title>
        <authorList>
            <person name="Yang Q."/>
            <person name="Guo P.Y."/>
            <person name="Liu S.W."/>
            <person name="Li F.N."/>
            <person name="Sun C.H."/>
        </authorList>
    </citation>
    <scope>NUCLEOTIDE SEQUENCE</scope>
    <source>
        <strain evidence="1">G463</strain>
    </source>
</reference>
<comment type="caution">
    <text evidence="1">The sequence shown here is derived from an EMBL/GenBank/DDBJ whole genome shotgun (WGS) entry which is preliminary data.</text>
</comment>
<evidence type="ECO:0000313" key="2">
    <source>
        <dbReference type="Proteomes" id="UP000642993"/>
    </source>
</evidence>
<dbReference type="AlphaFoldDB" id="A0A927PK16"/>
<dbReference type="Proteomes" id="UP000642993">
    <property type="component" value="Unassembled WGS sequence"/>
</dbReference>
<keyword evidence="2" id="KW-1185">Reference proteome</keyword>
<organism evidence="1 2">
    <name type="scientific">Lolliginicoccus lacisalsi</name>
    <dbReference type="NCBI Taxonomy" id="2742202"/>
    <lineage>
        <taxon>Bacteria</taxon>
        <taxon>Bacillati</taxon>
        <taxon>Actinomycetota</taxon>
        <taxon>Actinomycetes</taxon>
        <taxon>Mycobacteriales</taxon>
        <taxon>Hoyosellaceae</taxon>
        <taxon>Lolliginicoccus</taxon>
    </lineage>
</organism>